<dbReference type="EMBL" id="AP011529">
    <property type="protein sequence ID" value="BAI81625.1"/>
    <property type="molecule type" value="Genomic_DNA"/>
</dbReference>
<evidence type="ECO:0000313" key="6">
    <source>
        <dbReference type="Proteomes" id="UP000001520"/>
    </source>
</evidence>
<dbReference type="AlphaFoldDB" id="D3PA85"/>
<dbReference type="PROSITE" id="PS50893">
    <property type="entry name" value="ABC_TRANSPORTER_2"/>
    <property type="match status" value="1"/>
</dbReference>
<keyword evidence="1" id="KW-0813">Transport</keyword>
<dbReference type="SUPFAM" id="SSF52540">
    <property type="entry name" value="P-loop containing nucleoside triphosphate hydrolases"/>
    <property type="match status" value="1"/>
</dbReference>
<evidence type="ECO:0000256" key="3">
    <source>
        <dbReference type="ARBA" id="ARBA00022840"/>
    </source>
</evidence>
<dbReference type="KEGG" id="ddf:DEFDS_2179"/>
<sequence length="329" mass="37608">MLKIENLKVKRDSFSLCINYLEIGDKEYFVLLGETGSGKTTLLETIAGFHKTVSGKIFHNEKDITFLPPEKRGVGFVYQDYALFPNLNVKENILFSTKYKKNKTDNRFKELVNFLKLENLVNKNINTLSGGEKQRVALARALMSEPKILLLDEPLSAIDPTFRYEIMDYLKKIIPLYGITIIHVTHNFREAAYLANRIAIIKSGKIIETGDVKTILNRPKHIETAKFLGFKNILPLSLIGEKNKSFFTVDPTEININYENSNNKIKIEGLIKDIVYFVDHKKIYVDCDGIMVMIKKGNSYNEKGLKVGDKVTLSFDSKKISILRDLDEK</sequence>
<proteinExistence type="predicted"/>
<protein>
    <submittedName>
        <fullName evidence="5">Sulfate/molybdate ABC transporter, ATP-binding protein</fullName>
    </submittedName>
</protein>
<dbReference type="PANTHER" id="PTHR42781">
    <property type="entry name" value="SPERMIDINE/PUTRESCINE IMPORT ATP-BINDING PROTEIN POTA"/>
    <property type="match status" value="1"/>
</dbReference>
<dbReference type="InterPro" id="IPR017871">
    <property type="entry name" value="ABC_transporter-like_CS"/>
</dbReference>
<dbReference type="GO" id="GO:0016887">
    <property type="term" value="F:ATP hydrolysis activity"/>
    <property type="evidence" value="ECO:0007669"/>
    <property type="project" value="InterPro"/>
</dbReference>
<dbReference type="InterPro" id="IPR003593">
    <property type="entry name" value="AAA+_ATPase"/>
</dbReference>
<evidence type="ECO:0000313" key="5">
    <source>
        <dbReference type="EMBL" id="BAI81625.1"/>
    </source>
</evidence>
<dbReference type="InterPro" id="IPR008995">
    <property type="entry name" value="Mo/tungstate-bd_C_term_dom"/>
</dbReference>
<dbReference type="SMART" id="SM00382">
    <property type="entry name" value="AAA"/>
    <property type="match status" value="1"/>
</dbReference>
<dbReference type="OrthoDB" id="9809450at2"/>
<keyword evidence="3 5" id="KW-0067">ATP-binding</keyword>
<evidence type="ECO:0000256" key="1">
    <source>
        <dbReference type="ARBA" id="ARBA00022448"/>
    </source>
</evidence>
<dbReference type="RefSeq" id="WP_013008870.1">
    <property type="nucleotide sequence ID" value="NC_013939.1"/>
</dbReference>
<keyword evidence="2" id="KW-0547">Nucleotide-binding</keyword>
<dbReference type="SUPFAM" id="SSF50331">
    <property type="entry name" value="MOP-like"/>
    <property type="match status" value="1"/>
</dbReference>
<organism evidence="5 6">
    <name type="scientific">Deferribacter desulfuricans (strain DSM 14783 / JCM 11476 / NBRC 101012 / SSM1)</name>
    <dbReference type="NCBI Taxonomy" id="639282"/>
    <lineage>
        <taxon>Bacteria</taxon>
        <taxon>Pseudomonadati</taxon>
        <taxon>Deferribacterota</taxon>
        <taxon>Deferribacteres</taxon>
        <taxon>Deferribacterales</taxon>
        <taxon>Deferribacteraceae</taxon>
        <taxon>Deferribacter</taxon>
    </lineage>
</organism>
<dbReference type="GO" id="GO:0005524">
    <property type="term" value="F:ATP binding"/>
    <property type="evidence" value="ECO:0007669"/>
    <property type="project" value="UniProtKB-KW"/>
</dbReference>
<dbReference type="HOGENOM" id="CLU_000604_1_1_0"/>
<dbReference type="Gene3D" id="3.40.50.300">
    <property type="entry name" value="P-loop containing nucleotide triphosphate hydrolases"/>
    <property type="match status" value="1"/>
</dbReference>
<accession>D3PA85</accession>
<feature type="domain" description="ABC transporter" evidence="4">
    <location>
        <begin position="1"/>
        <end position="228"/>
    </location>
</feature>
<evidence type="ECO:0000259" key="4">
    <source>
        <dbReference type="PROSITE" id="PS50893"/>
    </source>
</evidence>
<dbReference type="Proteomes" id="UP000001520">
    <property type="component" value="Chromosome"/>
</dbReference>
<dbReference type="InterPro" id="IPR050093">
    <property type="entry name" value="ABC_SmlMolc_Importer"/>
</dbReference>
<reference evidence="5 6" key="1">
    <citation type="journal article" date="2010" name="DNA Res.">
        <title>Bacterial lifestyle in a deep-sea hydrothermal vent chimney revealed by the genome sequence of the thermophilic bacterium Deferribacter desulfuricans SSM1.</title>
        <authorList>
            <person name="Takaki Y."/>
            <person name="Shimamura S."/>
            <person name="Nakagawa S."/>
            <person name="Fukuhara Y."/>
            <person name="Horikawa H."/>
            <person name="Ankai A."/>
            <person name="Harada T."/>
            <person name="Hosoyama A."/>
            <person name="Oguchi A."/>
            <person name="Fukui S."/>
            <person name="Fujita N."/>
            <person name="Takami H."/>
            <person name="Takai K."/>
        </authorList>
    </citation>
    <scope>NUCLEOTIDE SEQUENCE [LARGE SCALE GENOMIC DNA]</scope>
    <source>
        <strain evidence="6">DSM 14783 / JCM 11476 / NBRC 101012 / SSM1</strain>
    </source>
</reference>
<dbReference type="InterPro" id="IPR027417">
    <property type="entry name" value="P-loop_NTPase"/>
</dbReference>
<dbReference type="PROSITE" id="PS00211">
    <property type="entry name" value="ABC_TRANSPORTER_1"/>
    <property type="match status" value="1"/>
</dbReference>
<keyword evidence="6" id="KW-1185">Reference proteome</keyword>
<gene>
    <name evidence="5" type="ordered locus">DEFDS_2179</name>
</gene>
<dbReference type="STRING" id="639282.DEFDS_2179"/>
<dbReference type="PANTHER" id="PTHR42781:SF4">
    <property type="entry name" value="SPERMIDINE_PUTRESCINE IMPORT ATP-BINDING PROTEIN POTA"/>
    <property type="match status" value="1"/>
</dbReference>
<dbReference type="InterPro" id="IPR003439">
    <property type="entry name" value="ABC_transporter-like_ATP-bd"/>
</dbReference>
<dbReference type="eggNOG" id="COG3842">
    <property type="taxonomic scope" value="Bacteria"/>
</dbReference>
<dbReference type="Pfam" id="PF00005">
    <property type="entry name" value="ABC_tran"/>
    <property type="match status" value="1"/>
</dbReference>
<name>D3PA85_DEFDS</name>
<evidence type="ECO:0000256" key="2">
    <source>
        <dbReference type="ARBA" id="ARBA00022741"/>
    </source>
</evidence>